<dbReference type="Proteomes" id="UP000005206">
    <property type="component" value="Chromosome 1"/>
</dbReference>
<dbReference type="OrthoDB" id="6133115at2759"/>
<keyword evidence="3" id="KW-0175">Coiled coil</keyword>
<dbReference type="PROSITE" id="PS50294">
    <property type="entry name" value="WD_REPEATS_REGION"/>
    <property type="match status" value="5"/>
</dbReference>
<dbReference type="InterPro" id="IPR020472">
    <property type="entry name" value="WD40_PAC1"/>
</dbReference>
<dbReference type="Gene3D" id="2.130.10.10">
    <property type="entry name" value="YVTN repeat-like/Quinoprotein amine dehydrogenase"/>
    <property type="match status" value="1"/>
</dbReference>
<name>C7YJK0_FUSV7</name>
<feature type="repeat" description="WD" evidence="7">
    <location>
        <begin position="288"/>
        <end position="324"/>
    </location>
</feature>
<dbReference type="PROSITE" id="PS50082">
    <property type="entry name" value="WD_REPEATS_2"/>
    <property type="match status" value="5"/>
</dbReference>
<dbReference type="PANTHER" id="PTHR22847">
    <property type="entry name" value="WD40 REPEAT PROTEIN"/>
    <property type="match status" value="1"/>
</dbReference>
<evidence type="ECO:0000256" key="4">
    <source>
        <dbReference type="ARBA" id="ARBA00038415"/>
    </source>
</evidence>
<evidence type="ECO:0000256" key="2">
    <source>
        <dbReference type="ARBA" id="ARBA00022737"/>
    </source>
</evidence>
<feature type="non-terminal residue" evidence="8">
    <location>
        <position position="1"/>
    </location>
</feature>
<feature type="repeat" description="WD" evidence="7">
    <location>
        <begin position="192"/>
        <end position="228"/>
    </location>
</feature>
<dbReference type="PROSITE" id="PS00678">
    <property type="entry name" value="WD_REPEATS_1"/>
    <property type="match status" value="2"/>
</dbReference>
<dbReference type="SMART" id="SM00320">
    <property type="entry name" value="WD40"/>
    <property type="match status" value="7"/>
</dbReference>
<keyword evidence="1 7" id="KW-0853">WD repeat</keyword>
<dbReference type="CDD" id="cd00200">
    <property type="entry name" value="WD40"/>
    <property type="match status" value="1"/>
</dbReference>
<organism evidence="8 9">
    <name type="scientific">Fusarium vanettenii (strain ATCC MYA-4622 / CBS 123669 / FGSC 9596 / NRRL 45880 / 77-13-4)</name>
    <name type="common">Fusarium solani subsp. pisi</name>
    <dbReference type="NCBI Taxonomy" id="660122"/>
    <lineage>
        <taxon>Eukaryota</taxon>
        <taxon>Fungi</taxon>
        <taxon>Dikarya</taxon>
        <taxon>Ascomycota</taxon>
        <taxon>Pezizomycotina</taxon>
        <taxon>Sordariomycetes</taxon>
        <taxon>Hypocreomycetidae</taxon>
        <taxon>Hypocreales</taxon>
        <taxon>Nectriaceae</taxon>
        <taxon>Fusarium</taxon>
        <taxon>Fusarium solani species complex</taxon>
        <taxon>Fusarium vanettenii</taxon>
    </lineage>
</organism>
<dbReference type="STRING" id="660122.C7YJK0"/>
<dbReference type="InterPro" id="IPR036322">
    <property type="entry name" value="WD40_repeat_dom_sf"/>
</dbReference>
<evidence type="ECO:0000313" key="8">
    <source>
        <dbReference type="EMBL" id="EEU48990.1"/>
    </source>
</evidence>
<dbReference type="AlphaFoldDB" id="C7YJK0"/>
<dbReference type="GO" id="GO:1990234">
    <property type="term" value="C:transferase complex"/>
    <property type="evidence" value="ECO:0007669"/>
    <property type="project" value="UniProtKB-ARBA"/>
</dbReference>
<comment type="similarity">
    <text evidence="4">Belongs to the WD repeat MDV1/CAF4 family.</text>
</comment>
<dbReference type="KEGG" id="nhe:NECHADRAFT_3141"/>
<feature type="repeat" description="WD" evidence="7">
    <location>
        <begin position="330"/>
        <end position="365"/>
    </location>
</feature>
<dbReference type="GeneID" id="9663858"/>
<dbReference type="VEuPathDB" id="FungiDB:NECHADRAFT_3141"/>
<evidence type="ECO:0000256" key="5">
    <source>
        <dbReference type="ARBA" id="ARBA00039789"/>
    </source>
</evidence>
<accession>C7YJK0</accession>
<dbReference type="SUPFAM" id="SSF50978">
    <property type="entry name" value="WD40 repeat-like"/>
    <property type="match status" value="1"/>
</dbReference>
<feature type="repeat" description="WD" evidence="7">
    <location>
        <begin position="237"/>
        <end position="270"/>
    </location>
</feature>
<dbReference type="EMBL" id="GG698896">
    <property type="protein sequence ID" value="EEU48990.1"/>
    <property type="molecule type" value="Genomic_DNA"/>
</dbReference>
<keyword evidence="9" id="KW-1185">Reference proteome</keyword>
<proteinExistence type="inferred from homology"/>
<gene>
    <name evidence="8" type="ORF">NECHADRAFT_3141</name>
</gene>
<evidence type="ECO:0000313" key="9">
    <source>
        <dbReference type="Proteomes" id="UP000005206"/>
    </source>
</evidence>
<protein>
    <recommendedName>
        <fullName evidence="5">Mitochondrial division protein 1</fullName>
    </recommendedName>
</protein>
<dbReference type="InterPro" id="IPR019775">
    <property type="entry name" value="WD40_repeat_CS"/>
</dbReference>
<dbReference type="PRINTS" id="PR00320">
    <property type="entry name" value="GPROTEINBRPT"/>
</dbReference>
<sequence length="365" mass="39381">ASHRSPEARHSTPPTVRDVTSGISLTKIDLKSLPPLYKKVRKGWYAVFNPQLQRDLDVDLVHVFKHFTTVSSVTFSHDGMYIATGSYRTARIFDIQTGEQVCVLDHSASHANQSIYISSVSFSSDGHCLATGAENMVYLWDIKSGTILAQLEGHKKEVNSIEFSSDGRSIVSGAVDKTVRLWDVDTRANARILSAEASILSVTFSPDMQLIASGSADRSIRVWEASTGVLRACLDGPEGHSDAVYSVAFSPDGETLASTSIDNTVKVWHLGMPTKPQSPWEVKCIKTLQGHTSIVYSVAFTPDGNGLLSGSADKSLQFSDSKTGVAQFMLVGHGHTVNSVVVSPRGGIFATSSTDGEARVWSYGP</sequence>
<dbReference type="OMA" id="QARICTH"/>
<keyword evidence="2" id="KW-0677">Repeat</keyword>
<dbReference type="InParanoid" id="C7YJK0"/>
<evidence type="ECO:0000256" key="6">
    <source>
        <dbReference type="ARBA" id="ARBA00043913"/>
    </source>
</evidence>
<evidence type="ECO:0000256" key="3">
    <source>
        <dbReference type="ARBA" id="ARBA00023054"/>
    </source>
</evidence>
<dbReference type="InterPro" id="IPR001680">
    <property type="entry name" value="WD40_rpt"/>
</dbReference>
<dbReference type="PANTHER" id="PTHR22847:SF637">
    <property type="entry name" value="WD REPEAT DOMAIN 5B"/>
    <property type="match status" value="1"/>
</dbReference>
<feature type="non-terminal residue" evidence="8">
    <location>
        <position position="365"/>
    </location>
</feature>
<dbReference type="Pfam" id="PF00400">
    <property type="entry name" value="WD40"/>
    <property type="match status" value="7"/>
</dbReference>
<comment type="function">
    <text evidence="6">Involved in mitochondrial fission. Acts as an adapter protein required to form mitochondrial fission complexes. Formation of these complexes is required to promote constriction and fission of the mitochondrial compartment at a late step in mitochondrial division.</text>
</comment>
<evidence type="ECO:0000256" key="1">
    <source>
        <dbReference type="ARBA" id="ARBA00022574"/>
    </source>
</evidence>
<feature type="repeat" description="WD" evidence="7">
    <location>
        <begin position="151"/>
        <end position="192"/>
    </location>
</feature>
<dbReference type="eggNOG" id="KOG0266">
    <property type="taxonomic scope" value="Eukaryota"/>
</dbReference>
<reference evidence="8 9" key="1">
    <citation type="journal article" date="2009" name="PLoS Genet.">
        <title>The genome of Nectria haematococca: contribution of supernumerary chromosomes to gene expansion.</title>
        <authorList>
            <person name="Coleman J.J."/>
            <person name="Rounsley S.D."/>
            <person name="Rodriguez-Carres M."/>
            <person name="Kuo A."/>
            <person name="Wasmann C.C."/>
            <person name="Grimwood J."/>
            <person name="Schmutz J."/>
            <person name="Taga M."/>
            <person name="White G.J."/>
            <person name="Zhou S."/>
            <person name="Schwartz D.C."/>
            <person name="Freitag M."/>
            <person name="Ma L.J."/>
            <person name="Danchin E.G."/>
            <person name="Henrissat B."/>
            <person name="Coutinho P.M."/>
            <person name="Nelson D.R."/>
            <person name="Straney D."/>
            <person name="Napoli C.A."/>
            <person name="Barker B.M."/>
            <person name="Gribskov M."/>
            <person name="Rep M."/>
            <person name="Kroken S."/>
            <person name="Molnar I."/>
            <person name="Rensing C."/>
            <person name="Kennell J.C."/>
            <person name="Zamora J."/>
            <person name="Farman M.L."/>
            <person name="Selker E.U."/>
            <person name="Salamov A."/>
            <person name="Shapiro H."/>
            <person name="Pangilinan J."/>
            <person name="Lindquist E."/>
            <person name="Lamers C."/>
            <person name="Grigoriev I.V."/>
            <person name="Geiser D.M."/>
            <person name="Covert S.F."/>
            <person name="Temporini E."/>
            <person name="Vanetten H.D."/>
        </authorList>
    </citation>
    <scope>NUCLEOTIDE SEQUENCE [LARGE SCALE GENOMIC DNA]</scope>
    <source>
        <strain evidence="9">ATCC MYA-4622 / CBS 123669 / FGSC 9596 / NRRL 45880 / 77-13-4</strain>
    </source>
</reference>
<evidence type="ECO:0000256" key="7">
    <source>
        <dbReference type="PROSITE-ProRule" id="PRU00221"/>
    </source>
</evidence>
<dbReference type="InterPro" id="IPR015943">
    <property type="entry name" value="WD40/YVTN_repeat-like_dom_sf"/>
</dbReference>
<dbReference type="RefSeq" id="XP_003054703.1">
    <property type="nucleotide sequence ID" value="XM_003054657.1"/>
</dbReference>
<dbReference type="HOGENOM" id="CLU_000288_57_23_1"/>